<name>A0AB34J3J8_PRYPA</name>
<evidence type="ECO:0000256" key="1">
    <source>
        <dbReference type="SAM" id="MobiDB-lite"/>
    </source>
</evidence>
<reference evidence="2 3" key="1">
    <citation type="journal article" date="2024" name="Science">
        <title>Giant polyketide synthase enzymes in the biosynthesis of giant marine polyether toxins.</title>
        <authorList>
            <person name="Fallon T.R."/>
            <person name="Shende V.V."/>
            <person name="Wierzbicki I.H."/>
            <person name="Pendleton A.L."/>
            <person name="Watervoot N.F."/>
            <person name="Auber R.P."/>
            <person name="Gonzalez D.J."/>
            <person name="Wisecaver J.H."/>
            <person name="Moore B.S."/>
        </authorList>
    </citation>
    <scope>NUCLEOTIDE SEQUENCE [LARGE SCALE GENOMIC DNA]</scope>
    <source>
        <strain evidence="2 3">12B1</strain>
    </source>
</reference>
<evidence type="ECO:0000313" key="3">
    <source>
        <dbReference type="Proteomes" id="UP001515480"/>
    </source>
</evidence>
<proteinExistence type="predicted"/>
<organism evidence="2 3">
    <name type="scientific">Prymnesium parvum</name>
    <name type="common">Toxic golden alga</name>
    <dbReference type="NCBI Taxonomy" id="97485"/>
    <lineage>
        <taxon>Eukaryota</taxon>
        <taxon>Haptista</taxon>
        <taxon>Haptophyta</taxon>
        <taxon>Prymnesiophyceae</taxon>
        <taxon>Prymnesiales</taxon>
        <taxon>Prymnesiaceae</taxon>
        <taxon>Prymnesium</taxon>
    </lineage>
</organism>
<protein>
    <submittedName>
        <fullName evidence="2">Uncharacterized protein</fullName>
    </submittedName>
</protein>
<gene>
    <name evidence="2" type="ORF">AB1Y20_005176</name>
</gene>
<comment type="caution">
    <text evidence="2">The sequence shown here is derived from an EMBL/GenBank/DDBJ whole genome shotgun (WGS) entry which is preliminary data.</text>
</comment>
<evidence type="ECO:0000313" key="2">
    <source>
        <dbReference type="EMBL" id="KAL1511894.1"/>
    </source>
</evidence>
<dbReference type="Proteomes" id="UP001515480">
    <property type="component" value="Unassembled WGS sequence"/>
</dbReference>
<feature type="compositionally biased region" description="Low complexity" evidence="1">
    <location>
        <begin position="95"/>
        <end position="104"/>
    </location>
</feature>
<sequence length="328" mass="35201">MIANLPHPRPRRKVAGPMLSTSFEALVFLPKLPSLFSHLSARASGQVDKDSFTAAVEEALGPASPKLLDELHAALLALCERGTPLIRSSSSWLDGLRSSRSRSSNTLAAGGRDRGGTSESAGLACEPTRAFCCALIAFCAGSLEEKLNVGFAICSKNGVLDLQGLLAALQGGLAGVQELRRLCFAGGLPPGMSESAGRLFEFEWRVIESLLLSGPFASLEEIDAAVEEELKGKSLPSRMLLSLRGAGAPKFSAAQLWQMISEYLEELRAEGRDVWTVVEEMLIEHARSLQIDESLQSEQIQQLQVAEEPARQPVQLPSKAAKLLGLPE</sequence>
<dbReference type="AlphaFoldDB" id="A0AB34J3J8"/>
<accession>A0AB34J3J8</accession>
<keyword evidence="3" id="KW-1185">Reference proteome</keyword>
<feature type="region of interest" description="Disordered" evidence="1">
    <location>
        <begin position="95"/>
        <end position="119"/>
    </location>
</feature>
<dbReference type="EMBL" id="JBGBPQ010000013">
    <property type="protein sequence ID" value="KAL1511894.1"/>
    <property type="molecule type" value="Genomic_DNA"/>
</dbReference>